<accession>A0A0F8XUM9</accession>
<comment type="caution">
    <text evidence="2">The sequence shown here is derived from an EMBL/GenBank/DDBJ whole genome shotgun (WGS) entry which is preliminary data.</text>
</comment>
<dbReference type="Pfam" id="PF17829">
    <property type="entry name" value="GH115_C"/>
    <property type="match status" value="1"/>
</dbReference>
<dbReference type="AlphaFoldDB" id="A0A0F8XUM9"/>
<reference evidence="2" key="1">
    <citation type="journal article" date="2015" name="Nature">
        <title>Complex archaea that bridge the gap between prokaryotes and eukaryotes.</title>
        <authorList>
            <person name="Spang A."/>
            <person name="Saw J.H."/>
            <person name="Jorgensen S.L."/>
            <person name="Zaremba-Niedzwiedzka K."/>
            <person name="Martijn J."/>
            <person name="Lind A.E."/>
            <person name="van Eijk R."/>
            <person name="Schleper C."/>
            <person name="Guy L."/>
            <person name="Ettema T.J."/>
        </authorList>
    </citation>
    <scope>NUCLEOTIDE SEQUENCE</scope>
</reference>
<dbReference type="Gene3D" id="2.60.120.1620">
    <property type="match status" value="1"/>
</dbReference>
<gene>
    <name evidence="2" type="ORF">LCGC14_2900030</name>
</gene>
<sequence>IDIVPLEGGSSVETLPVFDVFTQNKHFIDIFNKGDTAFAWTAVPSAAWIQLDQSSGTVDTQQRIWVSIDWDQVPLGQSTGTIEIAGAGDNVTVNLSLFNPASPRPEEINGFVQSNGYVSFEAEHFTNRVDRNGAGWRKISTLGRSGDTMTILPTTTPIRKQIPDILANSPLLEYQVYMWDVGEQKVTVHCIPTHAITSEHGLRYAVAFDDQTPQIIDYDTVEWSSQWTINVLQGAAVSESTHTVSGSGQHTLKIWMVDPGVVVDKIVNGNAPASHVGPPETAIQ</sequence>
<dbReference type="EMBL" id="LAZR01057066">
    <property type="protein sequence ID" value="KKK72822.1"/>
    <property type="molecule type" value="Genomic_DNA"/>
</dbReference>
<dbReference type="InterPro" id="IPR041437">
    <property type="entry name" value="GH115_C"/>
</dbReference>
<dbReference type="PANTHER" id="PTHR37842:SF2">
    <property type="entry name" value="GYLCOSYL HYDROLASE 115 C-TERMINAL DOMAIN-CONTAINING PROTEIN"/>
    <property type="match status" value="1"/>
</dbReference>
<feature type="domain" description="Gylcosyl hydrolase 115 C-terminal" evidence="1">
    <location>
        <begin position="110"/>
        <end position="280"/>
    </location>
</feature>
<feature type="non-terminal residue" evidence="2">
    <location>
        <position position="1"/>
    </location>
</feature>
<evidence type="ECO:0000259" key="1">
    <source>
        <dbReference type="Pfam" id="PF17829"/>
    </source>
</evidence>
<proteinExistence type="predicted"/>
<name>A0A0F8XUM9_9ZZZZ</name>
<evidence type="ECO:0000313" key="2">
    <source>
        <dbReference type="EMBL" id="KKK72822.1"/>
    </source>
</evidence>
<dbReference type="PANTHER" id="PTHR37842">
    <property type="match status" value="1"/>
</dbReference>
<organism evidence="2">
    <name type="scientific">marine sediment metagenome</name>
    <dbReference type="NCBI Taxonomy" id="412755"/>
    <lineage>
        <taxon>unclassified sequences</taxon>
        <taxon>metagenomes</taxon>
        <taxon>ecological metagenomes</taxon>
    </lineage>
</organism>
<protein>
    <recommendedName>
        <fullName evidence="1">Gylcosyl hydrolase 115 C-terminal domain-containing protein</fullName>
    </recommendedName>
</protein>